<dbReference type="OrthoDB" id="9786424at2"/>
<protein>
    <recommendedName>
        <fullName evidence="3">Zinc-dependent peptidase</fullName>
    </recommendedName>
</protein>
<dbReference type="STRING" id="745411.B3C1_17042"/>
<dbReference type="InterPro" id="IPR024079">
    <property type="entry name" value="MetalloPept_cat_dom_sf"/>
</dbReference>
<dbReference type="AlphaFoldDB" id="K2JCT1"/>
<dbReference type="Gene3D" id="3.40.390.10">
    <property type="entry name" value="Collagenase (Catalytic Domain)"/>
    <property type="match status" value="1"/>
</dbReference>
<dbReference type="InterPro" id="IPR010384">
    <property type="entry name" value="MtfA_fam"/>
</dbReference>
<dbReference type="GO" id="GO:0004177">
    <property type="term" value="F:aminopeptidase activity"/>
    <property type="evidence" value="ECO:0007669"/>
    <property type="project" value="TreeGrafter"/>
</dbReference>
<dbReference type="Pfam" id="PF06167">
    <property type="entry name" value="Peptidase_M90"/>
    <property type="match status" value="1"/>
</dbReference>
<dbReference type="GO" id="GO:0005829">
    <property type="term" value="C:cytosol"/>
    <property type="evidence" value="ECO:0007669"/>
    <property type="project" value="TreeGrafter"/>
</dbReference>
<organism evidence="1 2">
    <name type="scientific">Gallaecimonas xiamenensis 3-C-1</name>
    <dbReference type="NCBI Taxonomy" id="745411"/>
    <lineage>
        <taxon>Bacteria</taxon>
        <taxon>Pseudomonadati</taxon>
        <taxon>Pseudomonadota</taxon>
        <taxon>Gammaproteobacteria</taxon>
        <taxon>Enterobacterales</taxon>
        <taxon>Gallaecimonadaceae</taxon>
        <taxon>Gallaecimonas</taxon>
    </lineage>
</organism>
<dbReference type="PANTHER" id="PTHR30164:SF2">
    <property type="entry name" value="PROTEIN MTFA"/>
    <property type="match status" value="1"/>
</dbReference>
<sequence length="274" mass="30879">MTVAILTLLLLTALLIAWWLHGDKLRAAYYRRREKPLTDHQRRQLAKDMPLYPRLPLAQRRKLEGLMVSFLSRVDFIGCEGLAVTDRMRLLVSAQACLLLIGRDEPAYPTVHSVYLFEDSFVNKAPHYLPGGVVDTQGKHLAGESWEDGRVILSWAGCLHAAAQPFDGENLVVHEFAHQLDQAKGLATGAPLQQSLPDAKRWQATFQEAYQRHCQAVRGGFYGLIDPYGATDPAEFFAVLSELFFERGADLAEAEPDIYRLLVAFYGLDTRSWH</sequence>
<dbReference type="PANTHER" id="PTHR30164">
    <property type="entry name" value="MTFA PEPTIDASE"/>
    <property type="match status" value="1"/>
</dbReference>
<proteinExistence type="predicted"/>
<evidence type="ECO:0000313" key="1">
    <source>
        <dbReference type="EMBL" id="EKE68424.1"/>
    </source>
</evidence>
<name>K2JCT1_9GAMM</name>
<dbReference type="eggNOG" id="COG3228">
    <property type="taxonomic scope" value="Bacteria"/>
</dbReference>
<gene>
    <name evidence="1" type="ORF">B3C1_17042</name>
</gene>
<reference evidence="1 2" key="1">
    <citation type="journal article" date="2012" name="J. Bacteriol.">
        <title>Genome Sequence of Gallaecimonas xiamenensis Type Strain 3-C-1.</title>
        <authorList>
            <person name="Lai Q."/>
            <person name="Wang L."/>
            <person name="Wang W."/>
            <person name="Shao Z."/>
        </authorList>
    </citation>
    <scope>NUCLEOTIDE SEQUENCE [LARGE SCALE GENOMIC DNA]</scope>
    <source>
        <strain evidence="1 2">3-C-1</strain>
    </source>
</reference>
<dbReference type="PATRIC" id="fig|745411.4.peg.3355"/>
<dbReference type="SUPFAM" id="SSF55486">
    <property type="entry name" value="Metalloproteases ('zincins'), catalytic domain"/>
    <property type="match status" value="1"/>
</dbReference>
<comment type="caution">
    <text evidence="1">The sequence shown here is derived from an EMBL/GenBank/DDBJ whole genome shotgun (WGS) entry which is preliminary data.</text>
</comment>
<dbReference type="CDD" id="cd20169">
    <property type="entry name" value="Peptidase_M90_mtfA"/>
    <property type="match status" value="1"/>
</dbReference>
<accession>K2JCT1</accession>
<evidence type="ECO:0008006" key="3">
    <source>
        <dbReference type="Google" id="ProtNLM"/>
    </source>
</evidence>
<dbReference type="GO" id="GO:0008237">
    <property type="term" value="F:metallopeptidase activity"/>
    <property type="evidence" value="ECO:0007669"/>
    <property type="project" value="InterPro"/>
</dbReference>
<keyword evidence="2" id="KW-1185">Reference proteome</keyword>
<evidence type="ECO:0000313" key="2">
    <source>
        <dbReference type="Proteomes" id="UP000006755"/>
    </source>
</evidence>
<dbReference type="Gene3D" id="1.10.472.150">
    <property type="entry name" value="Glucose-regulated metallo-peptidase M90, N-terminal domain"/>
    <property type="match status" value="1"/>
</dbReference>
<dbReference type="EMBL" id="AMRI01000031">
    <property type="protein sequence ID" value="EKE68424.1"/>
    <property type="molecule type" value="Genomic_DNA"/>
</dbReference>
<dbReference type="Proteomes" id="UP000006755">
    <property type="component" value="Unassembled WGS sequence"/>
</dbReference>
<dbReference type="InterPro" id="IPR042252">
    <property type="entry name" value="MtfA_N"/>
</dbReference>